<gene>
    <name evidence="1" type="ORF">SPIL2461_LOCUS7281</name>
</gene>
<dbReference type="EMBL" id="CAJNIZ010011232">
    <property type="protein sequence ID" value="CAE7316798.1"/>
    <property type="molecule type" value="Genomic_DNA"/>
</dbReference>
<evidence type="ECO:0000313" key="1">
    <source>
        <dbReference type="EMBL" id="CAE7316798.1"/>
    </source>
</evidence>
<feature type="non-terminal residue" evidence="1">
    <location>
        <position position="331"/>
    </location>
</feature>
<feature type="non-terminal residue" evidence="1">
    <location>
        <position position="1"/>
    </location>
</feature>
<dbReference type="AlphaFoldDB" id="A0A812NK65"/>
<organism evidence="1 2">
    <name type="scientific">Symbiodinium pilosum</name>
    <name type="common">Dinoflagellate</name>
    <dbReference type="NCBI Taxonomy" id="2952"/>
    <lineage>
        <taxon>Eukaryota</taxon>
        <taxon>Sar</taxon>
        <taxon>Alveolata</taxon>
        <taxon>Dinophyceae</taxon>
        <taxon>Suessiales</taxon>
        <taxon>Symbiodiniaceae</taxon>
        <taxon>Symbiodinium</taxon>
    </lineage>
</organism>
<dbReference type="OrthoDB" id="10521411at2759"/>
<evidence type="ECO:0000313" key="2">
    <source>
        <dbReference type="Proteomes" id="UP000649617"/>
    </source>
</evidence>
<dbReference type="Proteomes" id="UP000649617">
    <property type="component" value="Unassembled WGS sequence"/>
</dbReference>
<proteinExistence type="predicted"/>
<name>A0A812NK65_SYMPI</name>
<protein>
    <submittedName>
        <fullName evidence="1">Uncharacterized protein</fullName>
    </submittedName>
</protein>
<comment type="caution">
    <text evidence="1">The sequence shown here is derived from an EMBL/GenBank/DDBJ whole genome shotgun (WGS) entry which is preliminary data.</text>
</comment>
<keyword evidence="2" id="KW-1185">Reference proteome</keyword>
<sequence>VFRIVQLPPAEARDYLKELLVKQEACTICSHPPFTGVLLDYFKARDESVEAAQQLQAALYDTALSATCSSQNVEKLHAHAQVSQKTLQNAGPRPGTLQRQTYVMAARILHSRIKGLIEREVFGGNFARARKLMGARVVSRSKAANPSLKNYAAGAAQEGRKRAKFVRQQVLKIQTKALSDEYKTWLSNPQQREHLLEKAEQMAAARQAVSDTVLGADVGGGDEDGQAVDAANLSERQKARLGQARLNKSLAALFKHPAWGQGLRAQDPNTALAASHVLSENALSEQQSREESNALFHFDAQVLENPAAMPSMTRTCQETHGGLCQEESGSA</sequence>
<accession>A0A812NK65</accession>
<reference evidence="1" key="1">
    <citation type="submission" date="2021-02" db="EMBL/GenBank/DDBJ databases">
        <authorList>
            <person name="Dougan E. K."/>
            <person name="Rhodes N."/>
            <person name="Thang M."/>
            <person name="Chan C."/>
        </authorList>
    </citation>
    <scope>NUCLEOTIDE SEQUENCE</scope>
</reference>